<comment type="caution">
    <text evidence="1">The sequence shown here is derived from an EMBL/GenBank/DDBJ whole genome shotgun (WGS) entry which is preliminary data.</text>
</comment>
<accession>A0A8J8SXK6</accession>
<evidence type="ECO:0000313" key="1">
    <source>
        <dbReference type="EMBL" id="TNV74554.1"/>
    </source>
</evidence>
<dbReference type="AlphaFoldDB" id="A0A8J8SXK6"/>
<reference evidence="1" key="1">
    <citation type="submission" date="2019-06" db="EMBL/GenBank/DDBJ databases">
        <authorList>
            <person name="Zheng W."/>
        </authorList>
    </citation>
    <scope>NUCLEOTIDE SEQUENCE</scope>
    <source>
        <strain evidence="1">QDHG01</strain>
    </source>
</reference>
<sequence length="89" mass="10318">MNEFMAASSSNSNWLNNLYSKGDIHLSVKSRSRQIIVLRKDQMLEAMPGIGIAIRPNDVRKERSFSIVQTRFIPQRLNSLNNERITRRT</sequence>
<dbReference type="Proteomes" id="UP000785679">
    <property type="component" value="Unassembled WGS sequence"/>
</dbReference>
<organism evidence="1 2">
    <name type="scientific">Halteria grandinella</name>
    <dbReference type="NCBI Taxonomy" id="5974"/>
    <lineage>
        <taxon>Eukaryota</taxon>
        <taxon>Sar</taxon>
        <taxon>Alveolata</taxon>
        <taxon>Ciliophora</taxon>
        <taxon>Intramacronucleata</taxon>
        <taxon>Spirotrichea</taxon>
        <taxon>Stichotrichia</taxon>
        <taxon>Sporadotrichida</taxon>
        <taxon>Halteriidae</taxon>
        <taxon>Halteria</taxon>
    </lineage>
</organism>
<keyword evidence="2" id="KW-1185">Reference proteome</keyword>
<protein>
    <submittedName>
        <fullName evidence="1">Uncharacterized protein</fullName>
    </submittedName>
</protein>
<gene>
    <name evidence="1" type="ORF">FGO68_gene13123</name>
</gene>
<dbReference type="EMBL" id="RRYP01016853">
    <property type="protein sequence ID" value="TNV74554.1"/>
    <property type="molecule type" value="Genomic_DNA"/>
</dbReference>
<proteinExistence type="predicted"/>
<name>A0A8J8SXK6_HALGN</name>
<evidence type="ECO:0000313" key="2">
    <source>
        <dbReference type="Proteomes" id="UP000785679"/>
    </source>
</evidence>